<dbReference type="InterPro" id="IPR036097">
    <property type="entry name" value="HisK_dim/P_sf"/>
</dbReference>
<dbReference type="SUPFAM" id="SSF55781">
    <property type="entry name" value="GAF domain-like"/>
    <property type="match status" value="1"/>
</dbReference>
<gene>
    <name evidence="10" type="ORF">DSAG12_01335</name>
</gene>
<dbReference type="Gene3D" id="3.30.450.20">
    <property type="entry name" value="PAS domain"/>
    <property type="match status" value="1"/>
</dbReference>
<dbReference type="RefSeq" id="WP_147662415.1">
    <property type="nucleotide sequence ID" value="NZ_CP042905.2"/>
</dbReference>
<dbReference type="GO" id="GO:0000155">
    <property type="term" value="F:phosphorelay sensor kinase activity"/>
    <property type="evidence" value="ECO:0007669"/>
    <property type="project" value="InterPro"/>
</dbReference>
<keyword evidence="6" id="KW-0902">Two-component regulatory system</keyword>
<dbReference type="PROSITE" id="PS50112">
    <property type="entry name" value="PAS"/>
    <property type="match status" value="1"/>
</dbReference>
<dbReference type="SUPFAM" id="SSF55785">
    <property type="entry name" value="PYP-like sensor domain (PAS domain)"/>
    <property type="match status" value="1"/>
</dbReference>
<evidence type="ECO:0000259" key="8">
    <source>
        <dbReference type="PROSITE" id="PS50112"/>
    </source>
</evidence>
<dbReference type="GO" id="GO:0006355">
    <property type="term" value="P:regulation of DNA-templated transcription"/>
    <property type="evidence" value="ECO:0007669"/>
    <property type="project" value="InterPro"/>
</dbReference>
<dbReference type="PANTHER" id="PTHR43065:SF10">
    <property type="entry name" value="PEROXIDE STRESS-ACTIVATED HISTIDINE KINASE MAK3"/>
    <property type="match status" value="1"/>
</dbReference>
<dbReference type="AlphaFoldDB" id="A0A5B9D8P0"/>
<dbReference type="NCBIfam" id="TIGR00229">
    <property type="entry name" value="sensory_box"/>
    <property type="match status" value="1"/>
</dbReference>
<dbReference type="InterPro" id="IPR000014">
    <property type="entry name" value="PAS"/>
</dbReference>
<dbReference type="Pfam" id="PF01590">
    <property type="entry name" value="GAF"/>
    <property type="match status" value="1"/>
</dbReference>
<dbReference type="SMART" id="SM00387">
    <property type="entry name" value="HATPase_c"/>
    <property type="match status" value="1"/>
</dbReference>
<dbReference type="Pfam" id="PF13426">
    <property type="entry name" value="PAS_9"/>
    <property type="match status" value="1"/>
</dbReference>
<dbReference type="InterPro" id="IPR029016">
    <property type="entry name" value="GAF-like_dom_sf"/>
</dbReference>
<dbReference type="CDD" id="cd00130">
    <property type="entry name" value="PAS"/>
    <property type="match status" value="1"/>
</dbReference>
<reference evidence="10 11" key="2">
    <citation type="journal article" date="2024" name="Int. J. Syst. Evol. Microbiol.">
        <title>Promethearchaeum syntrophicum gen. nov., sp. nov., an anaerobic, obligately syntrophic archaeon, the first isolate of the lineage 'Asgard' archaea, and proposal of the new archaeal phylum Promethearchaeota phyl. nov. and kingdom Promethearchaeati regn. nov.</title>
        <authorList>
            <person name="Imachi H."/>
            <person name="Nobu M.K."/>
            <person name="Kato S."/>
            <person name="Takaki Y."/>
            <person name="Miyazaki M."/>
            <person name="Miyata M."/>
            <person name="Ogawara M."/>
            <person name="Saito Y."/>
            <person name="Sakai S."/>
            <person name="Tahara Y.O."/>
            <person name="Takano Y."/>
            <person name="Tasumi E."/>
            <person name="Uematsu K."/>
            <person name="Yoshimura T."/>
            <person name="Itoh T."/>
            <person name="Ohkuma M."/>
            <person name="Takai K."/>
        </authorList>
    </citation>
    <scope>NUCLEOTIDE SEQUENCE [LARGE SCALE GENOMIC DNA]</scope>
    <source>
        <strain evidence="10 11">MK-D1</strain>
    </source>
</reference>
<dbReference type="Pfam" id="PF02518">
    <property type="entry name" value="HATPase_c"/>
    <property type="match status" value="1"/>
</dbReference>
<reference evidence="10 11" key="1">
    <citation type="journal article" date="2020" name="Nature">
        <title>Isolation of an archaeon at the prokaryote-eukaryote interface.</title>
        <authorList>
            <person name="Imachi H."/>
            <person name="Nobu M.K."/>
            <person name="Nakahara N."/>
            <person name="Morono Y."/>
            <person name="Ogawara M."/>
            <person name="Takaki Y."/>
            <person name="Takano Y."/>
            <person name="Uematsu K."/>
            <person name="Ikuta T."/>
            <person name="Ito M."/>
            <person name="Matsui Y."/>
            <person name="Miyazaki M."/>
            <person name="Murata K."/>
            <person name="Saito Y."/>
            <person name="Sakai S."/>
            <person name="Song C."/>
            <person name="Tasumi E."/>
            <person name="Yamanaka Y."/>
            <person name="Yamaguchi T."/>
            <person name="Kamagata Y."/>
            <person name="Tamaki H."/>
            <person name="Takai K."/>
        </authorList>
    </citation>
    <scope>NUCLEOTIDE SEQUENCE [LARGE SCALE GENOMIC DNA]</scope>
    <source>
        <strain evidence="10 11">MK-D1</strain>
    </source>
</reference>
<evidence type="ECO:0000256" key="5">
    <source>
        <dbReference type="ARBA" id="ARBA00022840"/>
    </source>
</evidence>
<evidence type="ECO:0000313" key="11">
    <source>
        <dbReference type="Proteomes" id="UP000321408"/>
    </source>
</evidence>
<dbReference type="InterPro" id="IPR000700">
    <property type="entry name" value="PAS-assoc_C"/>
</dbReference>
<feature type="domain" description="PAS" evidence="8">
    <location>
        <begin position="190"/>
        <end position="259"/>
    </location>
</feature>
<dbReference type="KEGG" id="psyt:DSAG12_01335"/>
<protein>
    <submittedName>
        <fullName evidence="10">ATP-binding protein</fullName>
    </submittedName>
</protein>
<accession>A0A5B9D8P0</accession>
<evidence type="ECO:0000256" key="1">
    <source>
        <dbReference type="ARBA" id="ARBA00022553"/>
    </source>
</evidence>
<evidence type="ECO:0000256" key="2">
    <source>
        <dbReference type="ARBA" id="ARBA00022679"/>
    </source>
</evidence>
<evidence type="ECO:0000259" key="7">
    <source>
        <dbReference type="PROSITE" id="PS50109"/>
    </source>
</evidence>
<dbReference type="Proteomes" id="UP000321408">
    <property type="component" value="Chromosome"/>
</dbReference>
<keyword evidence="2" id="KW-0808">Transferase</keyword>
<dbReference type="InterPro" id="IPR035965">
    <property type="entry name" value="PAS-like_dom_sf"/>
</dbReference>
<feature type="domain" description="Histidine kinase" evidence="7">
    <location>
        <begin position="362"/>
        <end position="615"/>
    </location>
</feature>
<dbReference type="GO" id="GO:0005524">
    <property type="term" value="F:ATP binding"/>
    <property type="evidence" value="ECO:0007669"/>
    <property type="project" value="UniProtKB-KW"/>
</dbReference>
<dbReference type="InterPro" id="IPR036890">
    <property type="entry name" value="HATPase_C_sf"/>
</dbReference>
<dbReference type="InterPro" id="IPR003018">
    <property type="entry name" value="GAF"/>
</dbReference>
<evidence type="ECO:0000313" key="10">
    <source>
        <dbReference type="EMBL" id="QEE15509.1"/>
    </source>
</evidence>
<dbReference type="InterPro" id="IPR005467">
    <property type="entry name" value="His_kinase_dom"/>
</dbReference>
<proteinExistence type="predicted"/>
<evidence type="ECO:0000256" key="6">
    <source>
        <dbReference type="ARBA" id="ARBA00023012"/>
    </source>
</evidence>
<dbReference type="InterPro" id="IPR003594">
    <property type="entry name" value="HATPase_dom"/>
</dbReference>
<sequence length="622" mass="72050">MDNSKQNIEIDFFHNSIKKRQQILSKLLETSEPDLILEKTLEACAHYLHAEAATIVLWGPEIGFYNTTYNISEEMSIKGSLLKPDEQGLDNRLYRERNKKYIALSNYSKNMDASKILKPLGFNYAFGIPLYIKEDQMVGSLCFYFLKRTEKISEKEIALLEEIKPIVSIAILQARLYKDITHLETKDNKTNNFLNLLLNSSPDIIIDADLTGKVIFWNKAAENSTKFKFSEIKNKKLPLVPGRNEENFYELLTEVRNKEIILENNFLFQTKSERKTNEIPNSRTINLSLVPVINDNGKIDSILITGKDISEEEHLQKKIYEYHLALRNKDEEILSSKEKIKNFQEDLKVAQKFAIIGQISTLLSHQINNPLMSIISALSVLVDDCEDIFNIKQNKEEKEFTDAKSAIKTQINDIVLEGRRIKTVLKDLRLFSEITREKHFRKNTDLVEVVAQTINDIKTQKKYKEVKIKFTKNINRAKIYGNFSQLKYILNNIIENAYLSIKLKEGIKGLIQITLENILYQQKNYIVISISDNGIGIEADELDKIFDPFYSNWDPYTIYNNELKKYHIGLSLSIVHTIMLNHYGRILCKSPAINSKNDEKKTSGTTFILEFPENVEFLKEER</sequence>
<dbReference type="Gene3D" id="3.30.450.40">
    <property type="match status" value="1"/>
</dbReference>
<dbReference type="OrthoDB" id="106630at2157"/>
<keyword evidence="5 10" id="KW-0067">ATP-binding</keyword>
<dbReference type="PANTHER" id="PTHR43065">
    <property type="entry name" value="SENSOR HISTIDINE KINASE"/>
    <property type="match status" value="1"/>
</dbReference>
<keyword evidence="3" id="KW-0547">Nucleotide-binding</keyword>
<keyword evidence="4" id="KW-0418">Kinase</keyword>
<dbReference type="PROSITE" id="PS50113">
    <property type="entry name" value="PAC"/>
    <property type="match status" value="1"/>
</dbReference>
<keyword evidence="11" id="KW-1185">Reference proteome</keyword>
<evidence type="ECO:0000256" key="4">
    <source>
        <dbReference type="ARBA" id="ARBA00022777"/>
    </source>
</evidence>
<feature type="domain" description="PAC" evidence="9">
    <location>
        <begin position="270"/>
        <end position="321"/>
    </location>
</feature>
<dbReference type="CDD" id="cd00075">
    <property type="entry name" value="HATPase"/>
    <property type="match status" value="1"/>
</dbReference>
<dbReference type="PROSITE" id="PS50109">
    <property type="entry name" value="HIS_KIN"/>
    <property type="match status" value="1"/>
</dbReference>
<evidence type="ECO:0000256" key="3">
    <source>
        <dbReference type="ARBA" id="ARBA00022741"/>
    </source>
</evidence>
<keyword evidence="1" id="KW-0597">Phosphoprotein</keyword>
<dbReference type="Gene3D" id="3.30.565.10">
    <property type="entry name" value="Histidine kinase-like ATPase, C-terminal domain"/>
    <property type="match status" value="1"/>
</dbReference>
<dbReference type="GeneID" id="41329327"/>
<dbReference type="InterPro" id="IPR003661">
    <property type="entry name" value="HisK_dim/P_dom"/>
</dbReference>
<organism evidence="10 11">
    <name type="scientific">Promethearchaeum syntrophicum</name>
    <dbReference type="NCBI Taxonomy" id="2594042"/>
    <lineage>
        <taxon>Archaea</taxon>
        <taxon>Promethearchaeati</taxon>
        <taxon>Promethearchaeota</taxon>
        <taxon>Promethearchaeia</taxon>
        <taxon>Promethearchaeales</taxon>
        <taxon>Promethearchaeaceae</taxon>
        <taxon>Promethearchaeum</taxon>
    </lineage>
</organism>
<name>A0A5B9D8P0_9ARCH</name>
<dbReference type="SUPFAM" id="SSF47384">
    <property type="entry name" value="Homodimeric domain of signal transducing histidine kinase"/>
    <property type="match status" value="1"/>
</dbReference>
<dbReference type="EMBL" id="CP042905">
    <property type="protein sequence ID" value="QEE15509.1"/>
    <property type="molecule type" value="Genomic_DNA"/>
</dbReference>
<dbReference type="SMART" id="SM00388">
    <property type="entry name" value="HisKA"/>
    <property type="match status" value="1"/>
</dbReference>
<dbReference type="SMART" id="SM00065">
    <property type="entry name" value="GAF"/>
    <property type="match status" value="1"/>
</dbReference>
<dbReference type="Gene3D" id="1.10.287.130">
    <property type="match status" value="1"/>
</dbReference>
<dbReference type="SMART" id="SM00091">
    <property type="entry name" value="PAS"/>
    <property type="match status" value="1"/>
</dbReference>
<evidence type="ECO:0000259" key="9">
    <source>
        <dbReference type="PROSITE" id="PS50113"/>
    </source>
</evidence>
<dbReference type="SUPFAM" id="SSF55874">
    <property type="entry name" value="ATPase domain of HSP90 chaperone/DNA topoisomerase II/histidine kinase"/>
    <property type="match status" value="1"/>
</dbReference>